<proteinExistence type="predicted"/>
<reference evidence="1 2" key="1">
    <citation type="journal article" date="2023" name="Genome Announc.">
        <title>Pan-Genome Analyses of the Genus Cohnella and Proposal of the Novel Species Cohnella silvisoli sp. nov., Isolated from Forest Soil.</title>
        <authorList>
            <person name="Wang C."/>
            <person name="Mao L."/>
            <person name="Bao G."/>
            <person name="Zhu H."/>
        </authorList>
    </citation>
    <scope>NUCLEOTIDE SEQUENCE [LARGE SCALE GENOMIC DNA]</scope>
    <source>
        <strain evidence="1 2">NL03-T5-1</strain>
    </source>
</reference>
<organism evidence="1 2">
    <name type="scientific">Cohnella silvisoli</name>
    <dbReference type="NCBI Taxonomy" id="2873699"/>
    <lineage>
        <taxon>Bacteria</taxon>
        <taxon>Bacillati</taxon>
        <taxon>Bacillota</taxon>
        <taxon>Bacilli</taxon>
        <taxon>Bacillales</taxon>
        <taxon>Paenibacillaceae</taxon>
        <taxon>Cohnella</taxon>
    </lineage>
</organism>
<dbReference type="EMBL" id="JASKHM010000006">
    <property type="protein sequence ID" value="MEQ4483131.1"/>
    <property type="molecule type" value="Genomic_DNA"/>
</dbReference>
<keyword evidence="2" id="KW-1185">Reference proteome</keyword>
<accession>A0ABV1KU87</accession>
<gene>
    <name evidence="1" type="ORF">QJS35_12055</name>
</gene>
<protein>
    <recommendedName>
        <fullName evidence="3">ATP-binding cassette domain-containing protein</fullName>
    </recommendedName>
</protein>
<name>A0ABV1KU87_9BACL</name>
<dbReference type="Gene3D" id="3.40.50.300">
    <property type="entry name" value="P-loop containing nucleotide triphosphate hydrolases"/>
    <property type="match status" value="1"/>
</dbReference>
<dbReference type="RefSeq" id="WP_232184252.1">
    <property type="nucleotide sequence ID" value="NZ_JAIOAP010000002.1"/>
</dbReference>
<evidence type="ECO:0000313" key="1">
    <source>
        <dbReference type="EMBL" id="MEQ4483131.1"/>
    </source>
</evidence>
<dbReference type="SUPFAM" id="SSF52540">
    <property type="entry name" value="P-loop containing nucleoside triphosphate hydrolases"/>
    <property type="match status" value="1"/>
</dbReference>
<evidence type="ECO:0008006" key="3">
    <source>
        <dbReference type="Google" id="ProtNLM"/>
    </source>
</evidence>
<evidence type="ECO:0000313" key="2">
    <source>
        <dbReference type="Proteomes" id="UP001493487"/>
    </source>
</evidence>
<dbReference type="Proteomes" id="UP001493487">
    <property type="component" value="Unassembled WGS sequence"/>
</dbReference>
<dbReference type="InterPro" id="IPR027417">
    <property type="entry name" value="P-loop_NTPase"/>
</dbReference>
<sequence length="49" mass="5248">MLVENGADKSTLTKMLYGVFQSDGGEIAIEGRAIRLMSPVKARGHGVRS</sequence>
<comment type="caution">
    <text evidence="1">The sequence shown here is derived from an EMBL/GenBank/DDBJ whole genome shotgun (WGS) entry which is preliminary data.</text>
</comment>